<organism evidence="2 3">
    <name type="scientific">Segatella copri</name>
    <dbReference type="NCBI Taxonomy" id="165179"/>
    <lineage>
        <taxon>Bacteria</taxon>
        <taxon>Pseudomonadati</taxon>
        <taxon>Bacteroidota</taxon>
        <taxon>Bacteroidia</taxon>
        <taxon>Bacteroidales</taxon>
        <taxon>Prevotellaceae</taxon>
        <taxon>Segatella</taxon>
    </lineage>
</organism>
<feature type="compositionally biased region" description="Polar residues" evidence="1">
    <location>
        <begin position="414"/>
        <end position="423"/>
    </location>
</feature>
<dbReference type="Proteomes" id="UP000421408">
    <property type="component" value="Unassembled WGS sequence"/>
</dbReference>
<name>A0AA90UWP2_9BACT</name>
<comment type="caution">
    <text evidence="2">The sequence shown here is derived from an EMBL/GenBank/DDBJ whole genome shotgun (WGS) entry which is preliminary data.</text>
</comment>
<evidence type="ECO:0000313" key="2">
    <source>
        <dbReference type="EMBL" id="MQN83861.1"/>
    </source>
</evidence>
<feature type="compositionally biased region" description="Low complexity" evidence="1">
    <location>
        <begin position="400"/>
        <end position="413"/>
    </location>
</feature>
<evidence type="ECO:0000256" key="1">
    <source>
        <dbReference type="SAM" id="MobiDB-lite"/>
    </source>
</evidence>
<proteinExistence type="predicted"/>
<feature type="region of interest" description="Disordered" evidence="1">
    <location>
        <begin position="399"/>
        <end position="442"/>
    </location>
</feature>
<reference evidence="3" key="1">
    <citation type="submission" date="2019-09" db="EMBL/GenBank/DDBJ databases">
        <title>Distinct polysaccharide growth profiles of human intestinal Prevotella copri isolates.</title>
        <authorList>
            <person name="Fehlner-Peach H."/>
            <person name="Magnabosco C."/>
            <person name="Raghavan V."/>
            <person name="Scher J.U."/>
            <person name="Tett A."/>
            <person name="Cox L.M."/>
            <person name="Gottsegen C."/>
            <person name="Watters A."/>
            <person name="Wiltshire- Gordon J.D."/>
            <person name="Segata N."/>
            <person name="Bonneau R."/>
            <person name="Littman D.R."/>
        </authorList>
    </citation>
    <scope>NUCLEOTIDE SEQUENCE [LARGE SCALE GENOMIC DNA]</scope>
    <source>
        <strain evidence="3">iAA108</strain>
    </source>
</reference>
<accession>A0AA90UWP2</accession>
<dbReference type="RefSeq" id="WP_153118826.1">
    <property type="nucleotide sequence ID" value="NZ_CP134813.1"/>
</dbReference>
<sequence>MGGWKSAIELVPKIGKVMGKAFGEGGTKAVEQVAKISKAEMKQAKDLRKAEGAIKSIGSPKINVSGVDISRFSYKNGKFWDLKHANTSYSRKEFAQLQSHYSNLFKGGNKSGYKAWERTIPKSNFTPKFNTLNNESKIIGHGSNTAETIAKQRWYQNVENWKKAGKLGVDGMNKTGRAIHGTAEFGFRAARGAIKNSKDLAILAGTGWAAYNIYNGNGIVKPILGAVGGTGAQQGGAVNIAEQLIAGEGAPQLHDNLSGMVNGVVGEAGDVYYRLKDGTIAVADEAGNLYQGGKDMITGAFNGNGMVNDGNGYYSDPTAQQYPSMAQMQMTNQQGGGSMNALMNGMNNAVSQVSGGNVSKMNIASLLLSAYMMFGRFGWMGKAASLLLGGMTLHNINGKQAASQHQNQQQQQSRANVTEQIPLQTAEMPVEEENTVVRMRRL</sequence>
<evidence type="ECO:0000313" key="3">
    <source>
        <dbReference type="Proteomes" id="UP000421408"/>
    </source>
</evidence>
<gene>
    <name evidence="2" type="ORF">F7D74_07680</name>
</gene>
<protein>
    <submittedName>
        <fullName evidence="2">Uncharacterized protein</fullName>
    </submittedName>
</protein>
<dbReference type="AlphaFoldDB" id="A0AA90UWP2"/>
<dbReference type="EMBL" id="VZCC01000046">
    <property type="protein sequence ID" value="MQN83861.1"/>
    <property type="molecule type" value="Genomic_DNA"/>
</dbReference>